<evidence type="ECO:0000313" key="2">
    <source>
        <dbReference type="EMBL" id="PJC24604.1"/>
    </source>
</evidence>
<sequence>MKTNHLRPKSRGAKLFKELVDDLDLFFTFGNKPRAVLKYGFDGYKKIRDAKEKAYRKQALIQLAAKKFISVKKKSEKYYISLTKIGADEYLRLQLQNLDLLPNGYVCMVVFDIPETERNLRQAIRTLLKEVGFMQTQRSVWISPFDAGELLSKLFQSKTKKSWIKCYTALSHNLRDK</sequence>
<dbReference type="Gene3D" id="3.30.70.2650">
    <property type="match status" value="1"/>
</dbReference>
<dbReference type="AlphaFoldDB" id="A0A2M8EPF0"/>
<dbReference type="SUPFAM" id="SSF143430">
    <property type="entry name" value="TTP0101/SSO1404-like"/>
    <property type="match status" value="1"/>
</dbReference>
<dbReference type="Pfam" id="PF20803">
    <property type="entry name" value="PaaX_M"/>
    <property type="match status" value="1"/>
</dbReference>
<name>A0A2M8EPF0_9BACT</name>
<dbReference type="InterPro" id="IPR048846">
    <property type="entry name" value="PaaX-like_central"/>
</dbReference>
<comment type="caution">
    <text evidence="2">The sequence shown here is derived from an EMBL/GenBank/DDBJ whole genome shotgun (WGS) entry which is preliminary data.</text>
</comment>
<dbReference type="Proteomes" id="UP000230251">
    <property type="component" value="Unassembled WGS sequence"/>
</dbReference>
<organism evidence="2 3">
    <name type="scientific">Candidatus Uhrbacteria bacterium CG_4_9_14_0_2_um_filter_41_50</name>
    <dbReference type="NCBI Taxonomy" id="1975031"/>
    <lineage>
        <taxon>Bacteria</taxon>
        <taxon>Candidatus Uhriibacteriota</taxon>
    </lineage>
</organism>
<reference evidence="3" key="1">
    <citation type="submission" date="2017-09" db="EMBL/GenBank/DDBJ databases">
        <title>Depth-based differentiation of microbial function through sediment-hosted aquifers and enrichment of novel symbionts in the deep terrestrial subsurface.</title>
        <authorList>
            <person name="Probst A.J."/>
            <person name="Ladd B."/>
            <person name="Jarett J.K."/>
            <person name="Geller-Mcgrath D.E."/>
            <person name="Sieber C.M.K."/>
            <person name="Emerson J.B."/>
            <person name="Anantharaman K."/>
            <person name="Thomas B.C."/>
            <person name="Malmstrom R."/>
            <person name="Stieglmeier M."/>
            <person name="Klingl A."/>
            <person name="Woyke T."/>
            <person name="Ryan C.M."/>
            <person name="Banfield J.F."/>
        </authorList>
    </citation>
    <scope>NUCLEOTIDE SEQUENCE [LARGE SCALE GENOMIC DNA]</scope>
</reference>
<dbReference type="EMBL" id="PFSI01000030">
    <property type="protein sequence ID" value="PJC24604.1"/>
    <property type="molecule type" value="Genomic_DNA"/>
</dbReference>
<evidence type="ECO:0000259" key="1">
    <source>
        <dbReference type="Pfam" id="PF20803"/>
    </source>
</evidence>
<protein>
    <recommendedName>
        <fullName evidence="1">Transcriptional repressor PaaX-like central Cas2-like domain-containing protein</fullName>
    </recommendedName>
</protein>
<feature type="domain" description="Transcriptional repressor PaaX-like central Cas2-like" evidence="1">
    <location>
        <begin position="107"/>
        <end position="171"/>
    </location>
</feature>
<accession>A0A2M8EPF0</accession>
<proteinExistence type="predicted"/>
<gene>
    <name evidence="2" type="ORF">CO057_01915</name>
</gene>
<evidence type="ECO:0000313" key="3">
    <source>
        <dbReference type="Proteomes" id="UP000230251"/>
    </source>
</evidence>